<evidence type="ECO:0000313" key="9">
    <source>
        <dbReference type="EMBL" id="CAI9118471.1"/>
    </source>
</evidence>
<feature type="compositionally biased region" description="Polar residues" evidence="7">
    <location>
        <begin position="1085"/>
        <end position="1095"/>
    </location>
</feature>
<keyword evidence="3 6" id="KW-0863">Zinc-finger</keyword>
<dbReference type="Gene3D" id="3.30.40.10">
    <property type="entry name" value="Zinc/RING finger domain, C3HC4 (zinc finger)"/>
    <property type="match status" value="1"/>
</dbReference>
<dbReference type="InterPro" id="IPR011011">
    <property type="entry name" value="Znf_FYVE_PHD"/>
</dbReference>
<dbReference type="GO" id="GO:0005634">
    <property type="term" value="C:nucleus"/>
    <property type="evidence" value="ECO:0007669"/>
    <property type="project" value="UniProtKB-SubCell"/>
</dbReference>
<feature type="region of interest" description="Disordered" evidence="7">
    <location>
        <begin position="220"/>
        <end position="244"/>
    </location>
</feature>
<feature type="domain" description="PHD-type" evidence="8">
    <location>
        <begin position="702"/>
        <end position="747"/>
    </location>
</feature>
<dbReference type="PANTHER" id="PTHR46309:SF1">
    <property type="entry name" value="PHD FINGER PROTEIN 12"/>
    <property type="match status" value="1"/>
</dbReference>
<dbReference type="Pfam" id="PF16135">
    <property type="entry name" value="TDBD"/>
    <property type="match status" value="1"/>
</dbReference>
<evidence type="ECO:0000256" key="3">
    <source>
        <dbReference type="ARBA" id="ARBA00022771"/>
    </source>
</evidence>
<proteinExistence type="predicted"/>
<dbReference type="InterPro" id="IPR016181">
    <property type="entry name" value="Acyl_CoA_acyltransferase"/>
</dbReference>
<dbReference type="GO" id="GO:0003714">
    <property type="term" value="F:transcription corepressor activity"/>
    <property type="evidence" value="ECO:0007669"/>
    <property type="project" value="InterPro"/>
</dbReference>
<dbReference type="CDD" id="cd15532">
    <property type="entry name" value="PHD2_CHD_II"/>
    <property type="match status" value="1"/>
</dbReference>
<organism evidence="9 10">
    <name type="scientific">Oldenlandia corymbosa var. corymbosa</name>
    <dbReference type="NCBI Taxonomy" id="529605"/>
    <lineage>
        <taxon>Eukaryota</taxon>
        <taxon>Viridiplantae</taxon>
        <taxon>Streptophyta</taxon>
        <taxon>Embryophyta</taxon>
        <taxon>Tracheophyta</taxon>
        <taxon>Spermatophyta</taxon>
        <taxon>Magnoliopsida</taxon>
        <taxon>eudicotyledons</taxon>
        <taxon>Gunneridae</taxon>
        <taxon>Pentapetalae</taxon>
        <taxon>asterids</taxon>
        <taxon>lamiids</taxon>
        <taxon>Gentianales</taxon>
        <taxon>Rubiaceae</taxon>
        <taxon>Rubioideae</taxon>
        <taxon>Spermacoceae</taxon>
        <taxon>Hedyotis-Oldenlandia complex</taxon>
        <taxon>Oldenlandia</taxon>
    </lineage>
</organism>
<evidence type="ECO:0000256" key="7">
    <source>
        <dbReference type="SAM" id="MobiDB-lite"/>
    </source>
</evidence>
<feature type="region of interest" description="Disordered" evidence="7">
    <location>
        <begin position="367"/>
        <end position="386"/>
    </location>
</feature>
<evidence type="ECO:0000256" key="6">
    <source>
        <dbReference type="PROSITE-ProRule" id="PRU00146"/>
    </source>
</evidence>
<feature type="region of interest" description="Disordered" evidence="7">
    <location>
        <begin position="474"/>
        <end position="562"/>
    </location>
</feature>
<keyword evidence="5" id="KW-0539">Nucleus</keyword>
<evidence type="ECO:0000313" key="10">
    <source>
        <dbReference type="Proteomes" id="UP001161247"/>
    </source>
</evidence>
<dbReference type="Pfam" id="PF00628">
    <property type="entry name" value="PHD"/>
    <property type="match status" value="1"/>
</dbReference>
<dbReference type="InterPro" id="IPR019786">
    <property type="entry name" value="Zinc_finger_PHD-type_CS"/>
</dbReference>
<dbReference type="InterPro" id="IPR013083">
    <property type="entry name" value="Znf_RING/FYVE/PHD"/>
</dbReference>
<evidence type="ECO:0000256" key="1">
    <source>
        <dbReference type="ARBA" id="ARBA00004123"/>
    </source>
</evidence>
<protein>
    <submittedName>
        <fullName evidence="9">OLC1v1020048C1</fullName>
    </submittedName>
</protein>
<evidence type="ECO:0000259" key="8">
    <source>
        <dbReference type="PROSITE" id="PS50016"/>
    </source>
</evidence>
<dbReference type="InterPro" id="IPR042163">
    <property type="entry name" value="PHF12"/>
</dbReference>
<evidence type="ECO:0000256" key="5">
    <source>
        <dbReference type="ARBA" id="ARBA00023242"/>
    </source>
</evidence>
<feature type="compositionally biased region" description="Basic and acidic residues" evidence="7">
    <location>
        <begin position="59"/>
        <end position="72"/>
    </location>
</feature>
<sequence length="1485" mass="163150">MHEMEEGVRSGGVLKKKSSSGCLIIKKKGDVSGNAVGSSHQGKKRPRLQMSDSGSSDDSSEHVRRKVNEHVHNGPPVVYSRRSEEERELRRNGEFMSSLKLNNFDLYEFDEYDEFDVKRLRNDYSQMLSGSSRDFGGGSSRSAMVEKRKQAYFDSAGGGMSGRNKVIDRSGKRRSDFEEDETHMPISMLKMKYQDDSTEPIRLQGKNGVLKVMVNKKKKMDLSSRKNYDRQEYEHRKGSRSEDVIKKDASASFYSDSRRAGKRIAVAERDNSQLKVQKQFLGKSKKAGDSGSEKNELTMQKLLLNKNSKAGDYDSDDADTALKLGPPSVEAGSSRKAVKHEAKRLSTPDYVTPVKGKEKKVVAPADNVTPLKGGEGKLKQRAGSTEKQQLRERIREMLMKAGWTIDYRPRRNRDYLDAVYISPSGTAYWSIIKAYEALQKQWREDDEGKPDLSSSFAPLSDDLINKLTRQTRKKIEEEMKRKRKNVAAMKKSKKASVKESADDTDSDQNDERLSSFIRQNGKPKKSKLHESINERVDDLNDHSDQDNVQKPSTTSSSVVQGRKSRVIGRCTLLIRNSELGQNSESDGYIPYTGKRTLLSWLIDSGTVQLSEKVQYMNRRRTQVKLEGWITKDGIHCGCCSKILTVSKFELHAGSKLRQPFQNIFLESGPSLLQCLIDAWNRQEESVRRDFHEVDVDGDDPDDDTCGICGDGGDLICCDGCPSTFHLNCLGIQVLPPGDWHCPNCTCKFCGTSGNPTIEDSSASELSLCIRCEKKYHKSCSGWMLTSDVNGNDPSVSFCGKKCQELHDRLHKILGVKHELEAGFSWSLLQRTDLECDASSKGFPQRVESNSKLAVALSVMDECFLPIIDRRSKVNLIHNVLYNCGSNFSRLNFCGFFTMVLERGDELISAASIRIRGPQLAEMPFIGTRNIYRRQGMCRRLLSAIETVLCSLKVEQLVIPAISEHMHTWTAVFGFKQLQQSDQKGMKSMNMLVFPGTDLLQKQLLKQEPNDAIKGSDSRDNLCLSPAPIEKTEAESPIEQKEENACKVESDCNYEDKASVHASSPLTTTNDSTEDSGPDTALKPGTQLSGENTPVNSELIKDNGGSPGSSIESSALDSSAKSDTLSSADNLTDDAHKMNIDVSNPSSNLEVPGEMSKDTVEDVGVDQDPVCVSNDCRADENSMLNKNDQDSTLVEIPKIQHSPVQEVSLHDGRDSSAEDCDGVVPDGVPNNGIPESGPSSVEVTVTANGFETVCIEQNPATDILPSYDEDSTTVVYSNLNKPVGIAAGKDLPVSAETVGDAKVANDLTCNSAYLDEVIPTVGNVNNDTGTDVKACHSENAHESVNGVASGNGLEEVRKLDIGSDFESGVDHEVTPTKTSLTSENRAAMENGLPIASGSCGAEIAPLNEEVDSLSKHTSVDNSAVILSNSLAKKSAELEDTLDANTEPSGHLSPQLSNQSKTTGSEVIGTETVVQLEKVADMAPNSS</sequence>
<reference evidence="9" key="1">
    <citation type="submission" date="2023-03" db="EMBL/GenBank/DDBJ databases">
        <authorList>
            <person name="Julca I."/>
        </authorList>
    </citation>
    <scope>NUCLEOTIDE SEQUENCE</scope>
</reference>
<feature type="region of interest" description="Disordered" evidence="7">
    <location>
        <begin position="1058"/>
        <end position="1153"/>
    </location>
</feature>
<feature type="compositionally biased region" description="Basic residues" evidence="7">
    <location>
        <begin position="481"/>
        <end position="495"/>
    </location>
</feature>
<dbReference type="InterPro" id="IPR032308">
    <property type="entry name" value="TDBD"/>
</dbReference>
<dbReference type="InterPro" id="IPR056511">
    <property type="entry name" value="IDM1_C"/>
</dbReference>
<comment type="subcellular location">
    <subcellularLocation>
        <location evidence="1">Nucleus</location>
    </subcellularLocation>
</comment>
<feature type="compositionally biased region" description="Polar residues" evidence="7">
    <location>
        <begin position="1441"/>
        <end position="1463"/>
    </location>
</feature>
<dbReference type="EMBL" id="OX459126">
    <property type="protein sequence ID" value="CAI9118471.1"/>
    <property type="molecule type" value="Genomic_DNA"/>
</dbReference>
<feature type="compositionally biased region" description="Polar residues" evidence="7">
    <location>
        <begin position="1060"/>
        <end position="1070"/>
    </location>
</feature>
<keyword evidence="2" id="KW-0479">Metal-binding</keyword>
<feature type="region of interest" description="Disordered" evidence="7">
    <location>
        <begin position="154"/>
        <end position="179"/>
    </location>
</feature>
<dbReference type="PROSITE" id="PS50016">
    <property type="entry name" value="ZF_PHD_2"/>
    <property type="match status" value="1"/>
</dbReference>
<keyword evidence="10" id="KW-1185">Reference proteome</keyword>
<evidence type="ECO:0000256" key="2">
    <source>
        <dbReference type="ARBA" id="ARBA00022723"/>
    </source>
</evidence>
<dbReference type="PROSITE" id="PS01359">
    <property type="entry name" value="ZF_PHD_1"/>
    <property type="match status" value="1"/>
</dbReference>
<feature type="region of interest" description="Disordered" evidence="7">
    <location>
        <begin position="29"/>
        <end position="85"/>
    </location>
</feature>
<feature type="compositionally biased region" description="Basic and acidic residues" evidence="7">
    <location>
        <begin position="165"/>
        <end position="176"/>
    </location>
</feature>
<dbReference type="InterPro" id="IPR054292">
    <property type="entry name" value="DUF7028"/>
</dbReference>
<dbReference type="PANTHER" id="PTHR46309">
    <property type="entry name" value="PHD FINGER PROTEIN 12"/>
    <property type="match status" value="1"/>
</dbReference>
<feature type="region of interest" description="Disordered" evidence="7">
    <location>
        <begin position="1440"/>
        <end position="1467"/>
    </location>
</feature>
<feature type="compositionally biased region" description="Polar residues" evidence="7">
    <location>
        <begin position="548"/>
        <end position="559"/>
    </location>
</feature>
<dbReference type="GO" id="GO:0008270">
    <property type="term" value="F:zinc ion binding"/>
    <property type="evidence" value="ECO:0007669"/>
    <property type="project" value="UniProtKB-KW"/>
</dbReference>
<dbReference type="SMART" id="SM00249">
    <property type="entry name" value="PHD"/>
    <property type="match status" value="2"/>
</dbReference>
<dbReference type="Pfam" id="PF23209">
    <property type="entry name" value="IDM1_C"/>
    <property type="match status" value="1"/>
</dbReference>
<dbReference type="InterPro" id="IPR001965">
    <property type="entry name" value="Znf_PHD"/>
</dbReference>
<dbReference type="Pfam" id="PF22970">
    <property type="entry name" value="DUF7028"/>
    <property type="match status" value="1"/>
</dbReference>
<accession>A0AAV1EFW0</accession>
<dbReference type="SUPFAM" id="SSF57903">
    <property type="entry name" value="FYVE/PHD zinc finger"/>
    <property type="match status" value="1"/>
</dbReference>
<feature type="compositionally biased region" description="Basic and acidic residues" evidence="7">
    <location>
        <begin position="528"/>
        <end position="547"/>
    </location>
</feature>
<dbReference type="Proteomes" id="UP001161247">
    <property type="component" value="Chromosome 9"/>
</dbReference>
<keyword evidence="4" id="KW-0862">Zinc</keyword>
<evidence type="ECO:0000256" key="4">
    <source>
        <dbReference type="ARBA" id="ARBA00022833"/>
    </source>
</evidence>
<dbReference type="GO" id="GO:0006357">
    <property type="term" value="P:regulation of transcription by RNA polymerase II"/>
    <property type="evidence" value="ECO:0007669"/>
    <property type="project" value="TreeGrafter"/>
</dbReference>
<gene>
    <name evidence="9" type="ORF">OLC1_LOCUS24333</name>
</gene>
<dbReference type="InterPro" id="IPR019787">
    <property type="entry name" value="Znf_PHD-finger"/>
</dbReference>
<feature type="compositionally biased region" description="Low complexity" evidence="7">
    <location>
        <begin position="1108"/>
        <end position="1128"/>
    </location>
</feature>
<dbReference type="SUPFAM" id="SSF55729">
    <property type="entry name" value="Acyl-CoA N-acyltransferases (Nat)"/>
    <property type="match status" value="1"/>
</dbReference>
<name>A0AAV1EFW0_OLDCO</name>
<feature type="region of interest" description="Disordered" evidence="7">
    <location>
        <begin position="317"/>
        <end position="343"/>
    </location>
</feature>